<accession>A0A168D4Y7</accession>
<dbReference type="InterPro" id="IPR027417">
    <property type="entry name" value="P-loop_NTPase"/>
</dbReference>
<dbReference type="OrthoDB" id="4870750at2759"/>
<organism evidence="2 3">
    <name type="scientific">Cordyceps fumosorosea (strain ARSEF 2679)</name>
    <name type="common">Isaria fumosorosea</name>
    <dbReference type="NCBI Taxonomy" id="1081104"/>
    <lineage>
        <taxon>Eukaryota</taxon>
        <taxon>Fungi</taxon>
        <taxon>Dikarya</taxon>
        <taxon>Ascomycota</taxon>
        <taxon>Pezizomycotina</taxon>
        <taxon>Sordariomycetes</taxon>
        <taxon>Hypocreomycetidae</taxon>
        <taxon>Hypocreales</taxon>
        <taxon>Cordycipitaceae</taxon>
        <taxon>Cordyceps</taxon>
    </lineage>
</organism>
<dbReference type="PANTHER" id="PTHR10622:SF11">
    <property type="entry name" value="HET-DOMAIN-CONTAINING PROTEIN"/>
    <property type="match status" value="1"/>
</dbReference>
<dbReference type="PANTHER" id="PTHR10622">
    <property type="entry name" value="HET DOMAIN-CONTAINING PROTEIN"/>
    <property type="match status" value="1"/>
</dbReference>
<dbReference type="Pfam" id="PF13424">
    <property type="entry name" value="TPR_12"/>
    <property type="match status" value="2"/>
</dbReference>
<sequence>MFRWYRDAARCYVYMTDVSKVEDDGKEEEQGKESWRASFRNSRWFTRGWTLQELIAPKVVEFYFKEGVFLGDKQPLESMIRDITRIPVNALRGTVLSEFTMAERESWIRSRRTWSTRCSAYSTSSCLSSTARDGTRHRGDCENKFTKQPRVRTFCSPGDLSRFKSYLTVSGAPNEDLSITFSLSEAPEVQHFVSREAELAEIRERLLSDGSRRVVVLHGLGGIGKTQLAVAYMRRYRDEYSAVFWLNIKDEHTIRQSFVKAAKQIRRQYPHSRLFTELGKGDDTGKAVEASTDDKSGAGVDIGEFLPTAYQGAIIITTRLSLIDIGHVIRVKKLESMADGLEILTSTSGCSNLDQVDPDATKLVEKLDGLPLALATAGAYLRREKVLGAEHPLLVSTLNGLASTYAAQRRFAEAEALYKRTLDIQKQHWGANDTRRLSTLGQMANLCTEQGKVEDAEQLLLHILGRFEAINGKGSESALWTRTTTAMRLQLAKLDYARGWLADAEAICHTEETGPLHHEQSQLREAGAAYRRSLAGWDKAYGPGHKDRLPLVLSLGQVCMEQGRLDEAEALLMGALRGYEEALTPTHFAQYRLVLNAAVDIGRLRRRQGRYSESRTHYRRAYDGYCASLGPDDVTARGLREDLRMLGRLTRETGSDRQRQWRQWRQ</sequence>
<comment type="caution">
    <text evidence="2">The sequence shown here is derived from an EMBL/GenBank/DDBJ whole genome shotgun (WGS) entry which is preliminary data.</text>
</comment>
<dbReference type="SUPFAM" id="SSF48452">
    <property type="entry name" value="TPR-like"/>
    <property type="match status" value="2"/>
</dbReference>
<dbReference type="EMBL" id="AZHB01000002">
    <property type="protein sequence ID" value="OAA72173.1"/>
    <property type="molecule type" value="Genomic_DNA"/>
</dbReference>
<dbReference type="GO" id="GO:0043531">
    <property type="term" value="F:ADP binding"/>
    <property type="evidence" value="ECO:0007669"/>
    <property type="project" value="InterPro"/>
</dbReference>
<dbReference type="InterPro" id="IPR002182">
    <property type="entry name" value="NB-ARC"/>
</dbReference>
<proteinExistence type="predicted"/>
<dbReference type="Gene3D" id="1.25.40.10">
    <property type="entry name" value="Tetratricopeptide repeat domain"/>
    <property type="match status" value="2"/>
</dbReference>
<dbReference type="PRINTS" id="PR00364">
    <property type="entry name" value="DISEASERSIST"/>
</dbReference>
<reference evidence="2 3" key="1">
    <citation type="journal article" date="2016" name="Genome Biol. Evol.">
        <title>Divergent and convergent evolution of fungal pathogenicity.</title>
        <authorList>
            <person name="Shang Y."/>
            <person name="Xiao G."/>
            <person name="Zheng P."/>
            <person name="Cen K."/>
            <person name="Zhan S."/>
            <person name="Wang C."/>
        </authorList>
    </citation>
    <scope>NUCLEOTIDE SEQUENCE [LARGE SCALE GENOMIC DNA]</scope>
    <source>
        <strain evidence="2 3">ARSEF 2679</strain>
    </source>
</reference>
<name>A0A168D4Y7_CORFA</name>
<protein>
    <submittedName>
        <fullName evidence="2">Beta transducin-like protein HET-E4s</fullName>
    </submittedName>
</protein>
<keyword evidence="3" id="KW-1185">Reference proteome</keyword>
<evidence type="ECO:0000313" key="3">
    <source>
        <dbReference type="Proteomes" id="UP000076744"/>
    </source>
</evidence>
<dbReference type="InterPro" id="IPR011990">
    <property type="entry name" value="TPR-like_helical_dom_sf"/>
</dbReference>
<dbReference type="SUPFAM" id="SSF52540">
    <property type="entry name" value="P-loop containing nucleoside triphosphate hydrolases"/>
    <property type="match status" value="1"/>
</dbReference>
<dbReference type="Gene3D" id="3.40.50.300">
    <property type="entry name" value="P-loop containing nucleotide triphosphate hydrolases"/>
    <property type="match status" value="1"/>
</dbReference>
<evidence type="ECO:0000259" key="1">
    <source>
        <dbReference type="Pfam" id="PF00931"/>
    </source>
</evidence>
<dbReference type="AlphaFoldDB" id="A0A168D4Y7"/>
<dbReference type="RefSeq" id="XP_018707619.1">
    <property type="nucleotide sequence ID" value="XM_018844853.1"/>
</dbReference>
<evidence type="ECO:0000313" key="2">
    <source>
        <dbReference type="EMBL" id="OAA72173.1"/>
    </source>
</evidence>
<dbReference type="Proteomes" id="UP000076744">
    <property type="component" value="Unassembled WGS sequence"/>
</dbReference>
<gene>
    <name evidence="2" type="ORF">ISF_01246</name>
</gene>
<feature type="domain" description="NB-ARC" evidence="1">
    <location>
        <begin position="196"/>
        <end position="265"/>
    </location>
</feature>
<dbReference type="GeneID" id="30017538"/>
<dbReference type="Pfam" id="PF00931">
    <property type="entry name" value="NB-ARC"/>
    <property type="match status" value="1"/>
</dbReference>
<dbReference type="STRING" id="1081104.A0A168D4Y7"/>